<sequence length="343" mass="36140">MADISFPAHLTVQRQLDVDGLPILEANIAVADEVAGLELPQGPAGERGRQGRPRSTFRKMGEIATAAERPSGLDVADRGKWWHRLDTNGMDVWTGTAWRHSPDAVGPKGPVAAANTVTAVTMHKQALTQPAAEFEGSGDQLLRVTAPAGEPGAKGPAGASGAINASPDFDQSLVPVPGGAFAYHPATRMFRPQPLPMAVGPWAWFNEDFAADQAASVPQLIAGTFTVPAQSFAWRPVVYGHMLLSSQVTGSQYVRGMVRIHHSQGQVAAATVGTSGAYWYQPIIPTYRDEQTTKTLSPSSTFAVVPAGQPANLVVTAERGGNGSGSIGYKRANASLVVYAQPI</sequence>
<evidence type="ECO:0008006" key="3">
    <source>
        <dbReference type="Google" id="ProtNLM"/>
    </source>
</evidence>
<proteinExistence type="predicted"/>
<dbReference type="Proteomes" id="UP000317039">
    <property type="component" value="Chromosome"/>
</dbReference>
<dbReference type="EMBL" id="CP041695">
    <property type="protein sequence ID" value="QDP83048.1"/>
    <property type="molecule type" value="Genomic_DNA"/>
</dbReference>
<gene>
    <name evidence="1" type="ORF">FOH10_34350</name>
</gene>
<evidence type="ECO:0000313" key="2">
    <source>
        <dbReference type="Proteomes" id="UP000317039"/>
    </source>
</evidence>
<name>A0A516NVY5_9NOCA</name>
<dbReference type="KEGG" id="nod:FOH10_34350"/>
<accession>A0A516NVY5</accession>
<reference evidence="1 2" key="1">
    <citation type="submission" date="2019-07" db="EMBL/GenBank/DDBJ databases">
        <title>Complete Genome Sequence and Methylome Analysis of Nocardia otitidis-caviarum NEB252.</title>
        <authorList>
            <person name="Fomenkov A."/>
            <person name="Anton B.P."/>
            <person name="Vincze T."/>
            <person name="Roberts R.J."/>
        </authorList>
    </citation>
    <scope>NUCLEOTIDE SEQUENCE [LARGE SCALE GENOMIC DNA]</scope>
    <source>
        <strain evidence="1 2">NEB252</strain>
    </source>
</reference>
<evidence type="ECO:0000313" key="1">
    <source>
        <dbReference type="EMBL" id="QDP83048.1"/>
    </source>
</evidence>
<protein>
    <recommendedName>
        <fullName evidence="3">Minor tail protein</fullName>
    </recommendedName>
</protein>
<dbReference type="GeneID" id="80337436"/>
<dbReference type="RefSeq" id="WP_143983737.1">
    <property type="nucleotide sequence ID" value="NZ_CP041695.1"/>
</dbReference>
<dbReference type="AlphaFoldDB" id="A0A516NVY5"/>
<organism evidence="1 2">
    <name type="scientific">Nocardia otitidiscaviarum</name>
    <dbReference type="NCBI Taxonomy" id="1823"/>
    <lineage>
        <taxon>Bacteria</taxon>
        <taxon>Bacillati</taxon>
        <taxon>Actinomycetota</taxon>
        <taxon>Actinomycetes</taxon>
        <taxon>Mycobacteriales</taxon>
        <taxon>Nocardiaceae</taxon>
        <taxon>Nocardia</taxon>
    </lineage>
</organism>